<accession>A0A8H6TF32</accession>
<comment type="caution">
    <text evidence="1">The sequence shown here is derived from an EMBL/GenBank/DDBJ whole genome shotgun (WGS) entry which is preliminary data.</text>
</comment>
<evidence type="ECO:0008006" key="3">
    <source>
        <dbReference type="Google" id="ProtNLM"/>
    </source>
</evidence>
<dbReference type="GeneID" id="59340979"/>
<dbReference type="RefSeq" id="XP_037226373.1">
    <property type="nucleotide sequence ID" value="XM_037358463.1"/>
</dbReference>
<dbReference type="OrthoDB" id="3182677at2759"/>
<dbReference type="Proteomes" id="UP000636479">
    <property type="component" value="Unassembled WGS sequence"/>
</dbReference>
<protein>
    <recommendedName>
        <fullName evidence="3">Fungal-type protein kinase domain-containing protein</fullName>
    </recommendedName>
</protein>
<sequence length="267" mass="30155">MRFNADFPPEIRPKIAQYPLGELKMASKVFTKPLSTSEEEKQVILKSIWDRDNPTWKTIEDELASACDELFGCPGHHYSCTPADETSGPFTNHLLLPTPEEVMDLKQFHWPVFSKTVPSEPEWRSQLYHLFHTIGSSLVSSPNPLALFVAILHTLLGWLAMFQLGYFHRDPSIGNLLRLAEAVAMKKFEIDLRLAPDAIDDLIVKFRHLGLNPLSGSLIVESKHNASKTYSKPWVWGLMHPASLLMVIMQSSGTISMLPEIPRVRAL</sequence>
<dbReference type="AlphaFoldDB" id="A0A8H6TF32"/>
<dbReference type="EMBL" id="JACAZF010000001">
    <property type="protein sequence ID" value="KAF7316350.1"/>
    <property type="molecule type" value="Genomic_DNA"/>
</dbReference>
<keyword evidence="2" id="KW-1185">Reference proteome</keyword>
<evidence type="ECO:0000313" key="2">
    <source>
        <dbReference type="Proteomes" id="UP000636479"/>
    </source>
</evidence>
<gene>
    <name evidence="1" type="ORF">MIND_00153800</name>
</gene>
<reference evidence="1" key="1">
    <citation type="submission" date="2020-05" db="EMBL/GenBank/DDBJ databases">
        <title>Mycena genomes resolve the evolution of fungal bioluminescence.</title>
        <authorList>
            <person name="Tsai I.J."/>
        </authorList>
    </citation>
    <scope>NUCLEOTIDE SEQUENCE</scope>
    <source>
        <strain evidence="1">171206Taipei</strain>
    </source>
</reference>
<organism evidence="1 2">
    <name type="scientific">Mycena indigotica</name>
    <dbReference type="NCBI Taxonomy" id="2126181"/>
    <lineage>
        <taxon>Eukaryota</taxon>
        <taxon>Fungi</taxon>
        <taxon>Dikarya</taxon>
        <taxon>Basidiomycota</taxon>
        <taxon>Agaricomycotina</taxon>
        <taxon>Agaricomycetes</taxon>
        <taxon>Agaricomycetidae</taxon>
        <taxon>Agaricales</taxon>
        <taxon>Marasmiineae</taxon>
        <taxon>Mycenaceae</taxon>
        <taxon>Mycena</taxon>
    </lineage>
</organism>
<name>A0A8H6TF32_9AGAR</name>
<proteinExistence type="predicted"/>
<evidence type="ECO:0000313" key="1">
    <source>
        <dbReference type="EMBL" id="KAF7316350.1"/>
    </source>
</evidence>